<comment type="caution">
    <text evidence="1">The sequence shown here is derived from an EMBL/GenBank/DDBJ whole genome shotgun (WGS) entry which is preliminary data.</text>
</comment>
<proteinExistence type="predicted"/>
<sequence>MKKVFNTSSSLVKQRLTLLVVLILCFFISSVEYLPADTQKIHTEQGSENPDQTIISVALDAVVPFAVQVADTVLYLIYQIFSFELKLPTLQAVSASIPNSLVETLFERIISTKGP</sequence>
<dbReference type="Proteomes" id="UP001338309">
    <property type="component" value="Unassembled WGS sequence"/>
</dbReference>
<organism evidence="1 2">
    <name type="scientific">Algoriphagus confluentis</name>
    <dbReference type="NCBI Taxonomy" id="1697556"/>
    <lineage>
        <taxon>Bacteria</taxon>
        <taxon>Pseudomonadati</taxon>
        <taxon>Bacteroidota</taxon>
        <taxon>Cytophagia</taxon>
        <taxon>Cytophagales</taxon>
        <taxon>Cyclobacteriaceae</taxon>
        <taxon>Algoriphagus</taxon>
    </lineage>
</organism>
<dbReference type="EMBL" id="BTPD01000004">
    <property type="protein sequence ID" value="GMQ28964.1"/>
    <property type="molecule type" value="Genomic_DNA"/>
</dbReference>
<evidence type="ECO:0000313" key="2">
    <source>
        <dbReference type="Proteomes" id="UP001338309"/>
    </source>
</evidence>
<keyword evidence="2" id="KW-1185">Reference proteome</keyword>
<protein>
    <submittedName>
        <fullName evidence="1">Uncharacterized protein</fullName>
    </submittedName>
</protein>
<accession>A0ABQ6PLW1</accession>
<gene>
    <name evidence="1" type="ORF">Aconfl_16070</name>
</gene>
<evidence type="ECO:0000313" key="1">
    <source>
        <dbReference type="EMBL" id="GMQ28964.1"/>
    </source>
</evidence>
<dbReference type="RefSeq" id="WP_338223699.1">
    <property type="nucleotide sequence ID" value="NZ_BTPD01000004.1"/>
</dbReference>
<reference evidence="1 2" key="1">
    <citation type="submission" date="2023-08" db="EMBL/GenBank/DDBJ databases">
        <title>Draft genome sequence of Algoriphagus confluentis.</title>
        <authorList>
            <person name="Takatani N."/>
            <person name="Hosokawa M."/>
            <person name="Sawabe T."/>
        </authorList>
    </citation>
    <scope>NUCLEOTIDE SEQUENCE [LARGE SCALE GENOMIC DNA]</scope>
    <source>
        <strain evidence="1 2">NBRC 111222</strain>
    </source>
</reference>
<name>A0ABQ6PLW1_9BACT</name>